<proteinExistence type="predicted"/>
<organism evidence="2 3">
    <name type="scientific">Callosobruchus maculatus</name>
    <name type="common">Southern cowpea weevil</name>
    <name type="synonym">Pulse bruchid</name>
    <dbReference type="NCBI Taxonomy" id="64391"/>
    <lineage>
        <taxon>Eukaryota</taxon>
        <taxon>Metazoa</taxon>
        <taxon>Ecdysozoa</taxon>
        <taxon>Arthropoda</taxon>
        <taxon>Hexapoda</taxon>
        <taxon>Insecta</taxon>
        <taxon>Pterygota</taxon>
        <taxon>Neoptera</taxon>
        <taxon>Endopterygota</taxon>
        <taxon>Coleoptera</taxon>
        <taxon>Polyphaga</taxon>
        <taxon>Cucujiformia</taxon>
        <taxon>Chrysomeloidea</taxon>
        <taxon>Chrysomelidae</taxon>
        <taxon>Bruchinae</taxon>
        <taxon>Bruchini</taxon>
        <taxon>Callosobruchus</taxon>
    </lineage>
</organism>
<sequence length="79" mass="9224">MAVLRHLFPNRSISRFGGISCPPRSPDLSSQAPYVRRREGSDSPWNLSKINRDLLETVECNFRERLHHIMPDVIFALRY</sequence>
<dbReference type="AlphaFoldDB" id="A0A653CY08"/>
<gene>
    <name evidence="2" type="ORF">CALMAC_LOCUS12413</name>
</gene>
<feature type="non-terminal residue" evidence="2">
    <location>
        <position position="79"/>
    </location>
</feature>
<keyword evidence="3" id="KW-1185">Reference proteome</keyword>
<reference evidence="2 3" key="1">
    <citation type="submission" date="2019-01" db="EMBL/GenBank/DDBJ databases">
        <authorList>
            <person name="Sayadi A."/>
        </authorList>
    </citation>
    <scope>NUCLEOTIDE SEQUENCE [LARGE SCALE GENOMIC DNA]</scope>
</reference>
<evidence type="ECO:0000256" key="1">
    <source>
        <dbReference type="SAM" id="MobiDB-lite"/>
    </source>
</evidence>
<feature type="region of interest" description="Disordered" evidence="1">
    <location>
        <begin position="22"/>
        <end position="42"/>
    </location>
</feature>
<dbReference type="Proteomes" id="UP000410492">
    <property type="component" value="Unassembled WGS sequence"/>
</dbReference>
<dbReference type="EMBL" id="CAACVG010009125">
    <property type="protein sequence ID" value="VEN52197.1"/>
    <property type="molecule type" value="Genomic_DNA"/>
</dbReference>
<name>A0A653CY08_CALMS</name>
<protein>
    <submittedName>
        <fullName evidence="2">Uncharacterized protein</fullName>
    </submittedName>
</protein>
<evidence type="ECO:0000313" key="2">
    <source>
        <dbReference type="EMBL" id="VEN52197.1"/>
    </source>
</evidence>
<accession>A0A653CY08</accession>
<evidence type="ECO:0000313" key="3">
    <source>
        <dbReference type="Proteomes" id="UP000410492"/>
    </source>
</evidence>
<dbReference type="OrthoDB" id="7996123at2759"/>